<dbReference type="AlphaFoldDB" id="A0A0R1N6Q3"/>
<evidence type="ECO:0000256" key="1">
    <source>
        <dbReference type="SAM" id="Phobius"/>
    </source>
</evidence>
<dbReference type="PATRIC" id="fig|1423792.3.peg.529"/>
<comment type="caution">
    <text evidence="2">The sequence shown here is derived from an EMBL/GenBank/DDBJ whole genome shotgun (WGS) entry which is preliminary data.</text>
</comment>
<dbReference type="EMBL" id="AZEC01000010">
    <property type="protein sequence ID" value="KRL11912.1"/>
    <property type="molecule type" value="Genomic_DNA"/>
</dbReference>
<dbReference type="Proteomes" id="UP000051330">
    <property type="component" value="Unassembled WGS sequence"/>
</dbReference>
<dbReference type="RefSeq" id="WP_057821217.1">
    <property type="nucleotide sequence ID" value="NZ_AZEC01000010.1"/>
</dbReference>
<gene>
    <name evidence="2" type="ORF">FD09_GL000520</name>
</gene>
<evidence type="ECO:0000313" key="2">
    <source>
        <dbReference type="EMBL" id="KRL11912.1"/>
    </source>
</evidence>
<feature type="transmembrane region" description="Helical" evidence="1">
    <location>
        <begin position="110"/>
        <end position="132"/>
    </location>
</feature>
<feature type="transmembrane region" description="Helical" evidence="1">
    <location>
        <begin position="273"/>
        <end position="293"/>
    </location>
</feature>
<organism evidence="2 3">
    <name type="scientific">Schleiferilactobacillus perolens DSM 12744</name>
    <dbReference type="NCBI Taxonomy" id="1423792"/>
    <lineage>
        <taxon>Bacteria</taxon>
        <taxon>Bacillati</taxon>
        <taxon>Bacillota</taxon>
        <taxon>Bacilli</taxon>
        <taxon>Lactobacillales</taxon>
        <taxon>Lactobacillaceae</taxon>
        <taxon>Schleiferilactobacillus</taxon>
    </lineage>
</organism>
<proteinExistence type="predicted"/>
<keyword evidence="1" id="KW-0472">Membrane</keyword>
<accession>A0A0R1N6Q3</accession>
<keyword evidence="1" id="KW-0812">Transmembrane</keyword>
<feature type="transmembrane region" description="Helical" evidence="1">
    <location>
        <begin position="314"/>
        <end position="335"/>
    </location>
</feature>
<protein>
    <submittedName>
        <fullName evidence="2">Uncharacterized protein</fullName>
    </submittedName>
</protein>
<keyword evidence="3" id="KW-1185">Reference proteome</keyword>
<keyword evidence="1" id="KW-1133">Transmembrane helix</keyword>
<name>A0A0R1N6Q3_9LACO</name>
<evidence type="ECO:0000313" key="3">
    <source>
        <dbReference type="Proteomes" id="UP000051330"/>
    </source>
</evidence>
<feature type="transmembrane region" description="Helical" evidence="1">
    <location>
        <begin position="153"/>
        <end position="176"/>
    </location>
</feature>
<sequence>MQKAGKEKLSTQWLKISTIFWVLLALLALWGTFASFHPAAPPPLPRNQTFENVATVQDDSGRVTEHAALVGKEWYTIDRDTYQAWQLQGGGIMRTNALKAPHSDVSITNFWKGMLCLGLLAIALLHLSPLLLPHFRRSDDALFMRRAERFSQATRGIVAAFMIMSVVRLVIGPLAARTWTAYQTRNNPQVTATVLAKLDQESHLSSPRFRLVNHYVLLAYLDGNHMTQVWQSVGVGTDSVITTGTKVSVVPLTDTDRVVRLIPPRNRLIVLDWFTDGVLMALFMAVVLVWPFLAWYRQRSLDQKREMITGSLPLFPMTSMAFIMSMVVLCTASVLQYNTSENSGRTNMNALVTYKTAQAALRKPSKVPPAASEPGTQYTTFERLVTYFCHPMLSDNNGAIRKEMSQNKEALGQLQKQLVQSTTPEGQDLKLFADHVAEFYHYILTGESVIDHIQEFQVYLSAETVELGHHYYRGKIPPILRQHAEDYEVLWSKDSDAANAHKDNQMRWIMAERLKSKSSIEKAKNPLETLFDTEDRSNGIYDDSQIHVKGKTITTPGYKFTFTSAKTQGQGVVVYFTMTNLTQNLYFRTDPTQLLGVGFTSTTDQLSSALSTSTDGDGLWGEDQQRVQNLRYMLKPRSTAELAAYVTDLDSQMPLYFMVGGGDFAPVVGTIKLR</sequence>
<reference evidence="2 3" key="1">
    <citation type="journal article" date="2015" name="Genome Announc.">
        <title>Expanding the biotechnology potential of lactobacilli through comparative genomics of 213 strains and associated genera.</title>
        <authorList>
            <person name="Sun Z."/>
            <person name="Harris H.M."/>
            <person name="McCann A."/>
            <person name="Guo C."/>
            <person name="Argimon S."/>
            <person name="Zhang W."/>
            <person name="Yang X."/>
            <person name="Jeffery I.B."/>
            <person name="Cooney J.C."/>
            <person name="Kagawa T.F."/>
            <person name="Liu W."/>
            <person name="Song Y."/>
            <person name="Salvetti E."/>
            <person name="Wrobel A."/>
            <person name="Rasinkangas P."/>
            <person name="Parkhill J."/>
            <person name="Rea M.C."/>
            <person name="O'Sullivan O."/>
            <person name="Ritari J."/>
            <person name="Douillard F.P."/>
            <person name="Paul Ross R."/>
            <person name="Yang R."/>
            <person name="Briner A.E."/>
            <person name="Felis G.E."/>
            <person name="de Vos W.M."/>
            <person name="Barrangou R."/>
            <person name="Klaenhammer T.R."/>
            <person name="Caufield P.W."/>
            <person name="Cui Y."/>
            <person name="Zhang H."/>
            <person name="O'Toole P.W."/>
        </authorList>
    </citation>
    <scope>NUCLEOTIDE SEQUENCE [LARGE SCALE GENOMIC DNA]</scope>
    <source>
        <strain evidence="2 3">DSM 12744</strain>
    </source>
</reference>